<gene>
    <name evidence="3" type="ORF">NX720_13800</name>
</gene>
<feature type="coiled-coil region" evidence="1">
    <location>
        <begin position="161"/>
        <end position="188"/>
    </location>
</feature>
<accession>A0ABY6GMR8</accession>
<feature type="compositionally biased region" description="Polar residues" evidence="2">
    <location>
        <begin position="14"/>
        <end position="26"/>
    </location>
</feature>
<feature type="region of interest" description="Disordered" evidence="2">
    <location>
        <begin position="413"/>
        <end position="437"/>
    </location>
</feature>
<dbReference type="EMBL" id="CP103300">
    <property type="protein sequence ID" value="UYM13986.1"/>
    <property type="molecule type" value="Genomic_DNA"/>
</dbReference>
<keyword evidence="1" id="KW-0175">Coiled coil</keyword>
<evidence type="ECO:0000256" key="1">
    <source>
        <dbReference type="SAM" id="Coils"/>
    </source>
</evidence>
<sequence length="574" mass="66693">MDSTSRASPPNYDSGASTSTTYSEPASTDAERTLPHRAIKRDASSFTTCDQEEKPVKRRKVQLVKQPNTSEKKRQEAKAKHLLESEILRTKKKNAVKYVEQWLNKKGVNTDSLKQEDTTADKLAQYEKKLLNFKDNEIINSCQDSLDELAKVLVDFNLENKLKKEQKKQKLKINIENIKQLIQKTKKLKKHIIVDEKIYARLITLRSKIARQVHYDNEKERTKHYANALYNKAKLFMSDSLLKKELSEVNENMDLLERVAGTTPKPKSEKRTNSNKWIKEKYEKTKEAFSRLEKILQEKYNITLMTRSDINLIYLAEKSIEQLKQHRELVAKTYTYKDLEKFANRSSRSKERNRTNKEYAQKFRDKKNNSLMDLQELLGISLVNKEGNPDVEKTILAACEFFEEFEPDTHLPTSSLDATEEGLSADSIPTSTSPHSEPLIFESKKSTCSLKNTLNLRKELAYTELSETLKHWPALSTLPRDEKELICAAEYCINSIYWKEPITYEAYQRYRLSQLLSKRHDDTPQELINAQLDSLKKQLIDASLHTEEMNKKQDVEIIRAANEYLNALHESHYG</sequence>
<name>A0ABY6GMR8_9GAMM</name>
<evidence type="ECO:0000256" key="2">
    <source>
        <dbReference type="SAM" id="MobiDB-lite"/>
    </source>
</evidence>
<dbReference type="Proteomes" id="UP001163255">
    <property type="component" value="Chromosome"/>
</dbReference>
<feature type="region of interest" description="Disordered" evidence="2">
    <location>
        <begin position="1"/>
        <end position="79"/>
    </location>
</feature>
<evidence type="ECO:0000313" key="3">
    <source>
        <dbReference type="EMBL" id="UYM13986.1"/>
    </source>
</evidence>
<reference evidence="3" key="1">
    <citation type="submission" date="2022-10" db="EMBL/GenBank/DDBJ databases">
        <title>Completed Genome Sequence of two octocoral isolated bacterium, Endozoicomonas euniceicola EF212T and Endozoicomonas gorgoniicola PS125T.</title>
        <authorList>
            <person name="Chiou Y.-J."/>
            <person name="Chen Y.-H."/>
        </authorList>
    </citation>
    <scope>NUCLEOTIDE SEQUENCE</scope>
    <source>
        <strain evidence="3">EF212</strain>
    </source>
</reference>
<evidence type="ECO:0000313" key="4">
    <source>
        <dbReference type="Proteomes" id="UP001163255"/>
    </source>
</evidence>
<proteinExistence type="predicted"/>
<feature type="compositionally biased region" description="Basic and acidic residues" evidence="2">
    <location>
        <begin position="70"/>
        <end position="79"/>
    </location>
</feature>
<protein>
    <submittedName>
        <fullName evidence="3">Uncharacterized protein</fullName>
    </submittedName>
</protein>
<dbReference type="RefSeq" id="WP_262595386.1">
    <property type="nucleotide sequence ID" value="NZ_CP103300.1"/>
</dbReference>
<organism evidence="3 4">
    <name type="scientific">Endozoicomonas euniceicola</name>
    <dbReference type="NCBI Taxonomy" id="1234143"/>
    <lineage>
        <taxon>Bacteria</taxon>
        <taxon>Pseudomonadati</taxon>
        <taxon>Pseudomonadota</taxon>
        <taxon>Gammaproteobacteria</taxon>
        <taxon>Oceanospirillales</taxon>
        <taxon>Endozoicomonadaceae</taxon>
        <taxon>Endozoicomonas</taxon>
    </lineage>
</organism>
<keyword evidence="4" id="KW-1185">Reference proteome</keyword>